<evidence type="ECO:0000313" key="1">
    <source>
        <dbReference type="EMBL" id="MDP2542065.1"/>
    </source>
</evidence>
<reference evidence="1 2" key="1">
    <citation type="submission" date="2023-07" db="EMBL/GenBank/DDBJ databases">
        <title>Genome content predicts the carbon catabolic preferences of heterotrophic bacteria.</title>
        <authorList>
            <person name="Gralka M."/>
        </authorList>
    </citation>
    <scope>NUCLEOTIDE SEQUENCE [LARGE SCALE GENOMIC DNA]</scope>
    <source>
        <strain evidence="1 2">4G03</strain>
    </source>
</reference>
<comment type="caution">
    <text evidence="1">The sequence shown here is derived from an EMBL/GenBank/DDBJ whole genome shotgun (WGS) entry which is preliminary data.</text>
</comment>
<organism evidence="1 2">
    <name type="scientific">Tenacibaculum discolor</name>
    <dbReference type="NCBI Taxonomy" id="361581"/>
    <lineage>
        <taxon>Bacteria</taxon>
        <taxon>Pseudomonadati</taxon>
        <taxon>Bacteroidota</taxon>
        <taxon>Flavobacteriia</taxon>
        <taxon>Flavobacteriales</taxon>
        <taxon>Flavobacteriaceae</taxon>
        <taxon>Tenacibaculum</taxon>
    </lineage>
</organism>
<accession>A0ABT9F637</accession>
<dbReference type="EMBL" id="JAUYVU010000008">
    <property type="protein sequence ID" value="MDP2542065.1"/>
    <property type="molecule type" value="Genomic_DNA"/>
</dbReference>
<evidence type="ECO:0000313" key="2">
    <source>
        <dbReference type="Proteomes" id="UP001242342"/>
    </source>
</evidence>
<keyword evidence="2" id="KW-1185">Reference proteome</keyword>
<protein>
    <submittedName>
        <fullName evidence="1">Uncharacterized protein</fullName>
    </submittedName>
</protein>
<sequence>MLIVIAKAVNVIMMDFNSVIGLDKWIAIHYSRDQVKYSNDYRIETK</sequence>
<dbReference type="RefSeq" id="WP_176550568.1">
    <property type="nucleotide sequence ID" value="NZ_JAUYVU010000008.1"/>
</dbReference>
<gene>
    <name evidence="1" type="ORF">Q8W23_11320</name>
</gene>
<proteinExistence type="predicted"/>
<name>A0ABT9F637_9FLAO</name>
<dbReference type="Proteomes" id="UP001242342">
    <property type="component" value="Unassembled WGS sequence"/>
</dbReference>